<dbReference type="Pfam" id="PF05226">
    <property type="entry name" value="CHASE2"/>
    <property type="match status" value="1"/>
</dbReference>
<gene>
    <name evidence="3" type="ORF">ABS311_08760</name>
</gene>
<dbReference type="InterPro" id="IPR050697">
    <property type="entry name" value="Adenylyl/Guanylyl_Cyclase_3/4"/>
</dbReference>
<dbReference type="CDD" id="cd07302">
    <property type="entry name" value="CHD"/>
    <property type="match status" value="1"/>
</dbReference>
<evidence type="ECO:0000313" key="4">
    <source>
        <dbReference type="Proteomes" id="UP001467690"/>
    </source>
</evidence>
<keyword evidence="4" id="KW-1185">Reference proteome</keyword>
<dbReference type="InterPro" id="IPR007890">
    <property type="entry name" value="CHASE2"/>
</dbReference>
<keyword evidence="3" id="KW-0456">Lyase</keyword>
<dbReference type="SMART" id="SM00044">
    <property type="entry name" value="CYCc"/>
    <property type="match status" value="1"/>
</dbReference>
<feature type="domain" description="Guanylate cyclase" evidence="2">
    <location>
        <begin position="481"/>
        <end position="613"/>
    </location>
</feature>
<evidence type="ECO:0000313" key="3">
    <source>
        <dbReference type="EMBL" id="MER2491973.1"/>
    </source>
</evidence>
<feature type="transmembrane region" description="Helical" evidence="1">
    <location>
        <begin position="390"/>
        <end position="410"/>
    </location>
</feature>
<dbReference type="EC" id="4.6.1.-" evidence="3"/>
<dbReference type="PROSITE" id="PS50125">
    <property type="entry name" value="GUANYLATE_CYCLASE_2"/>
    <property type="match status" value="1"/>
</dbReference>
<dbReference type="PANTHER" id="PTHR43081:SF1">
    <property type="entry name" value="ADENYLATE CYCLASE, TERMINAL-DIFFERENTIATION SPECIFIC"/>
    <property type="match status" value="1"/>
</dbReference>
<proteinExistence type="predicted"/>
<dbReference type="Proteomes" id="UP001467690">
    <property type="component" value="Unassembled WGS sequence"/>
</dbReference>
<dbReference type="RefSeq" id="WP_143869936.1">
    <property type="nucleotide sequence ID" value="NZ_CP041660.1"/>
</dbReference>
<dbReference type="Gene3D" id="3.30.70.1230">
    <property type="entry name" value="Nucleotide cyclase"/>
    <property type="match status" value="1"/>
</dbReference>
<evidence type="ECO:0000259" key="2">
    <source>
        <dbReference type="PROSITE" id="PS50125"/>
    </source>
</evidence>
<sequence length="737" mass="82767">MLKRVFSQDFVMGMLLTAIFVVLPYSQLSGVQNTLNRLEGILYDIRLNATLPAVPRKVAERVVIIDIDEKSMREQGRFPWSRAKLAELVDTLMAAGVIVAAFDIFFAEPEENLIAQLSQQLPDMDEPVAHYLQQVKTQVDADIRLANSLQDAEVVLGFLMHDEAQLAIGHLPESPLIWQPTENSKAYVRQFQAVIANIQSLQSSASGGGFINAIGEQDGFIRKAALVARYQDKLYPSLALETARIYTLSDEIETRVYRQGSIEMFQAVKIADTWIETDEYGQILIPYKGKQGSFPYYSATDVMTGRVGMEELAGTVVFVGTSAVGLADLRATPVGNQYPGVEVHANVFESLLHPEYMPFQPGETEAISLILVILTGILLAIVIPRQGPTVIVMFAGVMLAAHIALNWYLWSQYNVSLPYLILILLILTHAIYYSTTGYFNEASNRKQIKNMFGQYVPPAYLDKLMKAGKELELKSEKRDMTVLFTDVRSFTSISEQFTPEELSEYLNRYFSVVTKVIFDHRGTIDKYVGDMVMAFWNAPLDDDKHAENAVHTALIMQAETDSLSVEFQAKGWPAIKTGTGISTGPMNVGDMGSVYRRSYTVLGDSVNLGSRLEGLTKFYGVSILVSDTTMERCSNIAFRHIDKVKVVGKDNAVNIYEPIGIQQDLSSLHEQFLTLHQEGIDAYFKRDWDKATKMFSQLLEQKLLSIQVYQLYLKRIDQLRQENLPADWDGVMKHARK</sequence>
<dbReference type="SMART" id="SM01080">
    <property type="entry name" value="CHASE2"/>
    <property type="match status" value="1"/>
</dbReference>
<protein>
    <submittedName>
        <fullName evidence="3">Adenylate/guanylate cyclase domain-containing protein</fullName>
        <ecNumber evidence="3">4.6.1.-</ecNumber>
    </submittedName>
</protein>
<name>A0ABV1RGB5_9ALTE</name>
<keyword evidence="1" id="KW-1133">Transmembrane helix</keyword>
<dbReference type="EMBL" id="JBELOE010000183">
    <property type="protein sequence ID" value="MER2491973.1"/>
    <property type="molecule type" value="Genomic_DNA"/>
</dbReference>
<organism evidence="3 4">
    <name type="scientific">Catenovulum sediminis</name>
    <dbReference type="NCBI Taxonomy" id="1740262"/>
    <lineage>
        <taxon>Bacteria</taxon>
        <taxon>Pseudomonadati</taxon>
        <taxon>Pseudomonadota</taxon>
        <taxon>Gammaproteobacteria</taxon>
        <taxon>Alteromonadales</taxon>
        <taxon>Alteromonadaceae</taxon>
        <taxon>Catenovulum</taxon>
    </lineage>
</organism>
<accession>A0ABV1RGB5</accession>
<dbReference type="SUPFAM" id="SSF55073">
    <property type="entry name" value="Nucleotide cyclase"/>
    <property type="match status" value="1"/>
</dbReference>
<comment type="caution">
    <text evidence="3">The sequence shown here is derived from an EMBL/GenBank/DDBJ whole genome shotgun (WGS) entry which is preliminary data.</text>
</comment>
<feature type="transmembrane region" description="Helical" evidence="1">
    <location>
        <begin position="366"/>
        <end position="383"/>
    </location>
</feature>
<dbReference type="GO" id="GO:0016829">
    <property type="term" value="F:lyase activity"/>
    <property type="evidence" value="ECO:0007669"/>
    <property type="project" value="UniProtKB-KW"/>
</dbReference>
<dbReference type="Pfam" id="PF00211">
    <property type="entry name" value="Guanylate_cyc"/>
    <property type="match status" value="1"/>
</dbReference>
<reference evidence="3 4" key="1">
    <citation type="submission" date="2024-06" db="EMBL/GenBank/DDBJ databases">
        <authorList>
            <person name="Chen R.Y."/>
        </authorList>
    </citation>
    <scope>NUCLEOTIDE SEQUENCE [LARGE SCALE GENOMIC DNA]</scope>
    <source>
        <strain evidence="3 4">D2</strain>
    </source>
</reference>
<dbReference type="PANTHER" id="PTHR43081">
    <property type="entry name" value="ADENYLATE CYCLASE, TERMINAL-DIFFERENTIATION SPECIFIC-RELATED"/>
    <property type="match status" value="1"/>
</dbReference>
<keyword evidence="1" id="KW-0472">Membrane</keyword>
<dbReference type="InterPro" id="IPR029787">
    <property type="entry name" value="Nucleotide_cyclase"/>
</dbReference>
<evidence type="ECO:0000256" key="1">
    <source>
        <dbReference type="SAM" id="Phobius"/>
    </source>
</evidence>
<feature type="transmembrane region" description="Helical" evidence="1">
    <location>
        <begin position="416"/>
        <end position="439"/>
    </location>
</feature>
<dbReference type="InterPro" id="IPR001054">
    <property type="entry name" value="A/G_cyclase"/>
</dbReference>
<keyword evidence="1" id="KW-0812">Transmembrane</keyword>